<dbReference type="SUPFAM" id="SSF54001">
    <property type="entry name" value="Cysteine proteinases"/>
    <property type="match status" value="1"/>
</dbReference>
<evidence type="ECO:0000259" key="5">
    <source>
        <dbReference type="PROSITE" id="PS50600"/>
    </source>
</evidence>
<reference evidence="7" key="1">
    <citation type="submission" date="2016-11" db="UniProtKB">
        <authorList>
            <consortium name="WormBaseParasite"/>
        </authorList>
    </citation>
    <scope>IDENTIFICATION</scope>
</reference>
<comment type="similarity">
    <text evidence="1">Belongs to the peptidase C48 family.</text>
</comment>
<accession>A0A1I7TQE1</accession>
<dbReference type="STRING" id="1561998.A0A1I7TQE1"/>
<dbReference type="InterPro" id="IPR003653">
    <property type="entry name" value="Peptidase_C48_C"/>
</dbReference>
<protein>
    <submittedName>
        <fullName evidence="7">ULP_PROTEASE domain-containing protein</fullName>
    </submittedName>
</protein>
<keyword evidence="3" id="KW-0378">Hydrolase</keyword>
<dbReference type="PANTHER" id="PTHR46468">
    <property type="entry name" value="SENTRIN-SPECIFIC PROTEASE 8"/>
    <property type="match status" value="1"/>
</dbReference>
<dbReference type="Proteomes" id="UP000095282">
    <property type="component" value="Unplaced"/>
</dbReference>
<keyword evidence="4" id="KW-0788">Thiol protease</keyword>
<dbReference type="GO" id="GO:0019784">
    <property type="term" value="F:deNEDDylase activity"/>
    <property type="evidence" value="ECO:0007669"/>
    <property type="project" value="InterPro"/>
</dbReference>
<dbReference type="InterPro" id="IPR044613">
    <property type="entry name" value="Nep1/2-like"/>
</dbReference>
<dbReference type="GO" id="GO:0006508">
    <property type="term" value="P:proteolysis"/>
    <property type="evidence" value="ECO:0007669"/>
    <property type="project" value="UniProtKB-KW"/>
</dbReference>
<evidence type="ECO:0000313" key="6">
    <source>
        <dbReference type="Proteomes" id="UP000095282"/>
    </source>
</evidence>
<proteinExistence type="inferred from homology"/>
<dbReference type="eggNOG" id="KOG3246">
    <property type="taxonomic scope" value="Eukaryota"/>
</dbReference>
<organism evidence="6 7">
    <name type="scientific">Caenorhabditis tropicalis</name>
    <dbReference type="NCBI Taxonomy" id="1561998"/>
    <lineage>
        <taxon>Eukaryota</taxon>
        <taxon>Metazoa</taxon>
        <taxon>Ecdysozoa</taxon>
        <taxon>Nematoda</taxon>
        <taxon>Chromadorea</taxon>
        <taxon>Rhabditida</taxon>
        <taxon>Rhabditina</taxon>
        <taxon>Rhabditomorpha</taxon>
        <taxon>Rhabditoidea</taxon>
        <taxon>Rhabditidae</taxon>
        <taxon>Peloderinae</taxon>
        <taxon>Caenorhabditis</taxon>
    </lineage>
</organism>
<name>A0A1I7TQE1_9PELO</name>
<dbReference type="InterPro" id="IPR038765">
    <property type="entry name" value="Papain-like_cys_pep_sf"/>
</dbReference>
<dbReference type="Gene3D" id="3.40.395.10">
    <property type="entry name" value="Adenoviral Proteinase, Chain A"/>
    <property type="match status" value="1"/>
</dbReference>
<sequence>MCSPSFKLSYESVVLDAEDIKILETSTWFNDKLLTFMGEYLMNSMNGRGEEEEEKKIHVFSPSETEMIRHSPSQMVEELFGGLGVDRVPIVAWIMSNNEVVTRAYGGSHWSLLVFHRPTKRFHHFDSFQRSNERAADSLRRKTRNLVDPRGESEDILETRDCIQQTNSSDCGLFVAQFLATLVEKGDPEAIGELKKVEKTRKWWRDFILNFEME</sequence>
<dbReference type="GO" id="GO:0000338">
    <property type="term" value="P:protein deneddylation"/>
    <property type="evidence" value="ECO:0007669"/>
    <property type="project" value="TreeGrafter"/>
</dbReference>
<evidence type="ECO:0000256" key="1">
    <source>
        <dbReference type="ARBA" id="ARBA00005234"/>
    </source>
</evidence>
<dbReference type="Pfam" id="PF02902">
    <property type="entry name" value="Peptidase_C48"/>
    <property type="match status" value="1"/>
</dbReference>
<feature type="domain" description="Ubiquitin-like protease family profile" evidence="5">
    <location>
        <begin position="13"/>
        <end position="182"/>
    </location>
</feature>
<evidence type="ECO:0000256" key="2">
    <source>
        <dbReference type="ARBA" id="ARBA00022670"/>
    </source>
</evidence>
<evidence type="ECO:0000256" key="4">
    <source>
        <dbReference type="ARBA" id="ARBA00022807"/>
    </source>
</evidence>
<dbReference type="PROSITE" id="PS50600">
    <property type="entry name" value="ULP_PROTEASE"/>
    <property type="match status" value="1"/>
</dbReference>
<evidence type="ECO:0000313" key="7">
    <source>
        <dbReference type="WBParaSite" id="Csp11.Scaffold629.g10735.t1"/>
    </source>
</evidence>
<dbReference type="WBParaSite" id="Csp11.Scaffold629.g10735.t1">
    <property type="protein sequence ID" value="Csp11.Scaffold629.g10735.t1"/>
    <property type="gene ID" value="Csp11.Scaffold629.g10735"/>
</dbReference>
<dbReference type="AlphaFoldDB" id="A0A1I7TQE1"/>
<keyword evidence="6" id="KW-1185">Reference proteome</keyword>
<dbReference type="PANTHER" id="PTHR46468:SF1">
    <property type="entry name" value="SENTRIN-SPECIFIC PROTEASE 8"/>
    <property type="match status" value="1"/>
</dbReference>
<dbReference type="GO" id="GO:0008234">
    <property type="term" value="F:cysteine-type peptidase activity"/>
    <property type="evidence" value="ECO:0007669"/>
    <property type="project" value="UniProtKB-KW"/>
</dbReference>
<evidence type="ECO:0000256" key="3">
    <source>
        <dbReference type="ARBA" id="ARBA00022801"/>
    </source>
</evidence>
<keyword evidence="2" id="KW-0645">Protease</keyword>